<sequence>MPISQKNNHYSLGARPSHLAATKRKPISHLVCDACSTTSPLNCAASLCSQ</sequence>
<evidence type="ECO:0000313" key="1">
    <source>
        <dbReference type="EMBL" id="KAF5184769.1"/>
    </source>
</evidence>
<proteinExistence type="predicted"/>
<feature type="non-terminal residue" evidence="1">
    <location>
        <position position="1"/>
    </location>
</feature>
<name>A0A7J6VI28_THATH</name>
<comment type="caution">
    <text evidence="1">The sequence shown here is derived from an EMBL/GenBank/DDBJ whole genome shotgun (WGS) entry which is preliminary data.</text>
</comment>
<reference evidence="1 2" key="1">
    <citation type="submission" date="2020-06" db="EMBL/GenBank/DDBJ databases">
        <title>Transcriptomic and genomic resources for Thalictrum thalictroides and T. hernandezii: Facilitating candidate gene discovery in an emerging model plant lineage.</title>
        <authorList>
            <person name="Arias T."/>
            <person name="Riano-Pachon D.M."/>
            <person name="Di Stilio V.S."/>
        </authorList>
    </citation>
    <scope>NUCLEOTIDE SEQUENCE [LARGE SCALE GENOMIC DNA]</scope>
    <source>
        <strain evidence="2">cv. WT478/WT964</strain>
        <tissue evidence="1">Leaves</tissue>
    </source>
</reference>
<keyword evidence="2" id="KW-1185">Reference proteome</keyword>
<organism evidence="1 2">
    <name type="scientific">Thalictrum thalictroides</name>
    <name type="common">Rue-anemone</name>
    <name type="synonym">Anemone thalictroides</name>
    <dbReference type="NCBI Taxonomy" id="46969"/>
    <lineage>
        <taxon>Eukaryota</taxon>
        <taxon>Viridiplantae</taxon>
        <taxon>Streptophyta</taxon>
        <taxon>Embryophyta</taxon>
        <taxon>Tracheophyta</taxon>
        <taxon>Spermatophyta</taxon>
        <taxon>Magnoliopsida</taxon>
        <taxon>Ranunculales</taxon>
        <taxon>Ranunculaceae</taxon>
        <taxon>Thalictroideae</taxon>
        <taxon>Thalictrum</taxon>
    </lineage>
</organism>
<accession>A0A7J6VI28</accession>
<dbReference type="AlphaFoldDB" id="A0A7J6VI28"/>
<dbReference type="EMBL" id="JABWDY010031620">
    <property type="protein sequence ID" value="KAF5184769.1"/>
    <property type="molecule type" value="Genomic_DNA"/>
</dbReference>
<protein>
    <submittedName>
        <fullName evidence="1">Uncharacterized protein</fullName>
    </submittedName>
</protein>
<evidence type="ECO:0000313" key="2">
    <source>
        <dbReference type="Proteomes" id="UP000554482"/>
    </source>
</evidence>
<gene>
    <name evidence="1" type="ORF">FRX31_025645</name>
</gene>
<dbReference type="Proteomes" id="UP000554482">
    <property type="component" value="Unassembled WGS sequence"/>
</dbReference>